<sequence length="208" mass="23753">MVTYDDLVMALEDAWLSVGLHEHALIESVIPATHDRTCKIELFPDHAEPLTLATMPPWLEINFTWSPVHQLISEGRDLPADPLELTMTYTVTLTNHRDRSDIELVRMFQRAVHTAFERHFPAEIAEVEPVSVEVRRVYQPAGQRVELEAVQLVSSTMVDLFEQWEDRDVQSLRRLLRSEMSLARTIIANLSDTFHPHGNGGYRSVDAA</sequence>
<gene>
    <name evidence="1" type="ORF">A6A03_11490</name>
</gene>
<dbReference type="Proteomes" id="UP000078287">
    <property type="component" value="Unassembled WGS sequence"/>
</dbReference>
<dbReference type="OrthoDB" id="152436at2"/>
<dbReference type="AlphaFoldDB" id="A0A178MED0"/>
<dbReference type="EMBL" id="LWQS01000041">
    <property type="protein sequence ID" value="OAN46923.1"/>
    <property type="molecule type" value="Genomic_DNA"/>
</dbReference>
<accession>A0A178MED0</accession>
<protein>
    <submittedName>
        <fullName evidence="1">Uncharacterized protein</fullName>
    </submittedName>
</protein>
<name>A0A178MED0_9CHLR</name>
<reference evidence="1 2" key="1">
    <citation type="submission" date="2016-04" db="EMBL/GenBank/DDBJ databases">
        <title>Chloroflexus islandicus sp. nov., a thermophilic filamentous anoxygenic phototrophic bacterium from geyser Strokkur (Iceland).</title>
        <authorList>
            <person name="Gaisin V.A."/>
            <person name="Kalashnikov A.M."/>
            <person name="Sukhacheva M.V."/>
            <person name="Grouzdev D.S."/>
            <person name="Ivanov T.M."/>
            <person name="Kuznetsov B."/>
            <person name="Gorlenko V.M."/>
        </authorList>
    </citation>
    <scope>NUCLEOTIDE SEQUENCE [LARGE SCALE GENOMIC DNA]</scope>
    <source>
        <strain evidence="2">isl-2</strain>
    </source>
</reference>
<dbReference type="STRING" id="1707952.A6A03_11490"/>
<comment type="caution">
    <text evidence="1">The sequence shown here is derived from an EMBL/GenBank/DDBJ whole genome shotgun (WGS) entry which is preliminary data.</text>
</comment>
<organism evidence="1 2">
    <name type="scientific">Chloroflexus islandicus</name>
    <dbReference type="NCBI Taxonomy" id="1707952"/>
    <lineage>
        <taxon>Bacteria</taxon>
        <taxon>Bacillati</taxon>
        <taxon>Chloroflexota</taxon>
        <taxon>Chloroflexia</taxon>
        <taxon>Chloroflexales</taxon>
        <taxon>Chloroflexineae</taxon>
        <taxon>Chloroflexaceae</taxon>
        <taxon>Chloroflexus</taxon>
    </lineage>
</organism>
<evidence type="ECO:0000313" key="2">
    <source>
        <dbReference type="Proteomes" id="UP000078287"/>
    </source>
</evidence>
<evidence type="ECO:0000313" key="1">
    <source>
        <dbReference type="EMBL" id="OAN46923.1"/>
    </source>
</evidence>
<dbReference type="RefSeq" id="WP_066785235.1">
    <property type="nucleotide sequence ID" value="NZ_LWQS01000041.1"/>
</dbReference>
<keyword evidence="2" id="KW-1185">Reference proteome</keyword>
<proteinExistence type="predicted"/>